<dbReference type="Gene3D" id="2.30.30.170">
    <property type="match status" value="1"/>
</dbReference>
<dbReference type="SUPFAM" id="SSF82057">
    <property type="entry name" value="Prokaryotic SH3-related domain"/>
    <property type="match status" value="1"/>
</dbReference>
<dbReference type="InterPro" id="IPR001296">
    <property type="entry name" value="Glyco_trans_1"/>
</dbReference>
<dbReference type="Gene3D" id="3.40.50.12580">
    <property type="match status" value="1"/>
</dbReference>
<gene>
    <name evidence="10" type="ORF">P7H70_05515</name>
</gene>
<dbReference type="GO" id="GO:0047355">
    <property type="term" value="F:CDP-glycerol glycerophosphotransferase activity"/>
    <property type="evidence" value="ECO:0007669"/>
    <property type="project" value="InterPro"/>
</dbReference>
<proteinExistence type="inferred from homology"/>
<keyword evidence="6" id="KW-0777">Teichoic acid biosynthesis</keyword>
<dbReference type="InterPro" id="IPR025987">
    <property type="entry name" value="GW_dom"/>
</dbReference>
<feature type="domain" description="GW" evidence="9">
    <location>
        <begin position="740"/>
        <end position="810"/>
    </location>
</feature>
<keyword evidence="3" id="KW-1003">Cell membrane</keyword>
<feature type="domain" description="Glycosyl transferase family 1" evidence="8">
    <location>
        <begin position="953"/>
        <end position="1114"/>
    </location>
</feature>
<accession>A0AAW8U420</accession>
<dbReference type="Pfam" id="PF13457">
    <property type="entry name" value="GW"/>
    <property type="match status" value="2"/>
</dbReference>
<dbReference type="SUPFAM" id="SSF53756">
    <property type="entry name" value="UDP-Glycosyltransferase/glycogen phosphorylase"/>
    <property type="match status" value="3"/>
</dbReference>
<dbReference type="Gene3D" id="3.40.50.11820">
    <property type="match status" value="1"/>
</dbReference>
<dbReference type="Pfam" id="PF00534">
    <property type="entry name" value="Glycos_transf_1"/>
    <property type="match status" value="1"/>
</dbReference>
<evidence type="ECO:0000256" key="5">
    <source>
        <dbReference type="ARBA" id="ARBA00022729"/>
    </source>
</evidence>
<dbReference type="Gene3D" id="3.40.50.2000">
    <property type="entry name" value="Glycogen Phosphorylase B"/>
    <property type="match status" value="1"/>
</dbReference>
<organism evidence="10 11">
    <name type="scientific">Vagococcus carniphilus</name>
    <dbReference type="NCBI Taxonomy" id="218144"/>
    <lineage>
        <taxon>Bacteria</taxon>
        <taxon>Bacillati</taxon>
        <taxon>Bacillota</taxon>
        <taxon>Bacilli</taxon>
        <taxon>Lactobacillales</taxon>
        <taxon>Enterococcaceae</taxon>
        <taxon>Vagococcus</taxon>
    </lineage>
</organism>
<evidence type="ECO:0000259" key="8">
    <source>
        <dbReference type="Pfam" id="PF00534"/>
    </source>
</evidence>
<reference evidence="10" key="1">
    <citation type="submission" date="2023-03" db="EMBL/GenBank/DDBJ databases">
        <authorList>
            <person name="Shen W."/>
            <person name="Cai J."/>
        </authorList>
    </citation>
    <scope>NUCLEOTIDE SEQUENCE</scope>
    <source>
        <strain evidence="10">P96-3</strain>
    </source>
</reference>
<evidence type="ECO:0000313" key="11">
    <source>
        <dbReference type="Proteomes" id="UP001268577"/>
    </source>
</evidence>
<dbReference type="EMBL" id="JARQBZ010000008">
    <property type="protein sequence ID" value="MDT2833506.1"/>
    <property type="molecule type" value="Genomic_DNA"/>
</dbReference>
<dbReference type="RefSeq" id="WP_311985080.1">
    <property type="nucleotide sequence ID" value="NZ_JARQBZ010000008.1"/>
</dbReference>
<name>A0AAW8U420_9ENTE</name>
<protein>
    <submittedName>
        <fullName evidence="10">CDP-glycerol glycerophosphotransferase family protein</fullName>
    </submittedName>
</protein>
<dbReference type="InterPro" id="IPR043149">
    <property type="entry name" value="TagF_N"/>
</dbReference>
<evidence type="ECO:0000256" key="2">
    <source>
        <dbReference type="ARBA" id="ARBA00010488"/>
    </source>
</evidence>
<evidence type="ECO:0000259" key="9">
    <source>
        <dbReference type="Pfam" id="PF13457"/>
    </source>
</evidence>
<dbReference type="GO" id="GO:0005886">
    <property type="term" value="C:plasma membrane"/>
    <property type="evidence" value="ECO:0007669"/>
    <property type="project" value="UniProtKB-SubCell"/>
</dbReference>
<evidence type="ECO:0000256" key="6">
    <source>
        <dbReference type="ARBA" id="ARBA00022944"/>
    </source>
</evidence>
<feature type="domain" description="GW" evidence="9">
    <location>
        <begin position="862"/>
        <end position="920"/>
    </location>
</feature>
<keyword evidence="5" id="KW-0732">Signal</keyword>
<dbReference type="Proteomes" id="UP001268577">
    <property type="component" value="Unassembled WGS sequence"/>
</dbReference>
<dbReference type="AlphaFoldDB" id="A0AAW8U420"/>
<evidence type="ECO:0000256" key="4">
    <source>
        <dbReference type="ARBA" id="ARBA00022679"/>
    </source>
</evidence>
<comment type="subcellular location">
    <subcellularLocation>
        <location evidence="1">Cell membrane</location>
        <topology evidence="1">Peripheral membrane protein</topology>
    </subcellularLocation>
</comment>
<dbReference type="GO" id="GO:0016757">
    <property type="term" value="F:glycosyltransferase activity"/>
    <property type="evidence" value="ECO:0007669"/>
    <property type="project" value="InterPro"/>
</dbReference>
<comment type="caution">
    <text evidence="10">The sequence shown here is derived from an EMBL/GenBank/DDBJ whole genome shotgun (WGS) entry which is preliminary data.</text>
</comment>
<evidence type="ECO:0000256" key="1">
    <source>
        <dbReference type="ARBA" id="ARBA00004202"/>
    </source>
</evidence>
<dbReference type="InterPro" id="IPR038200">
    <property type="entry name" value="GW_dom_sf"/>
</dbReference>
<dbReference type="GO" id="GO:0019350">
    <property type="term" value="P:teichoic acid biosynthetic process"/>
    <property type="evidence" value="ECO:0007669"/>
    <property type="project" value="UniProtKB-KW"/>
</dbReference>
<evidence type="ECO:0000313" key="10">
    <source>
        <dbReference type="EMBL" id="MDT2833506.1"/>
    </source>
</evidence>
<dbReference type="PANTHER" id="PTHR37316:SF3">
    <property type="entry name" value="TEICHOIC ACID GLYCEROL-PHOSPHATE TRANSFERASE"/>
    <property type="match status" value="1"/>
</dbReference>
<dbReference type="Pfam" id="PF04464">
    <property type="entry name" value="Glyphos_transf"/>
    <property type="match status" value="1"/>
</dbReference>
<keyword evidence="7" id="KW-0472">Membrane</keyword>
<evidence type="ECO:0000256" key="7">
    <source>
        <dbReference type="ARBA" id="ARBA00023136"/>
    </source>
</evidence>
<sequence>MILIKWGRNILMVFNKVKKSFKKQKNKYFPSKYQKARLYYAEYYESKAIDEDLILYETRDGKTIVDSPYAMFLELATNPKYQNFKHIWVINPEISDIKSVIPDDLRNKVTFVERGSIENVDAMLRAKYLITNSTFDSYFVKRKGQVYINTWHGTPLKFMGFDIPGYVNHSQNVLRNFMMTDYLLSPNEHTSKIFIESYKLKGIYPGEILESGYPRIDFTLNSKPLDVRRKISRFGVRFKDELPLLLFSPTWKGTSVNKAEDDIEQVIQETLLLVEEFSNQYNVLVKVHPFIFSKVKEDERIQPHLVSDLIDANEVLSLTDILVTDYSSIFFDFLVTKKPIIFYSWDKDLYEETRGMYLENDDLPGPTAENIPDLIELIKQVDTNKVEYKEKYQKMAKSMVPFDDGSATKRYVEYIFDGIKQEKMNSYVVNSEKKKIVIYPGGMRNNGITSSLLNLVNNIDYDKNDVTIITNSTRNNEINNNLKALNPNARVMFRFGGNILTKNERKIDKKFMENGVSKEERDEYPKVGYRREMNRLMANLSFDVAIDFSGYSYFWGRHMLGTDSKKYVAFMHNDLMSDSMREINGQTPMKRDLHGLFSIYYQFDKLLSVSPMTRDVNLENLKEFVTTDQMSYVYNSINIDQILHSTDKSSEPKKSPIYLIKRLNLVKETTDTVYYKNIEGIRLKEAYPIKLNENDKVVQHATFVFEDMIYSKVTIEGVYIGWVDAECFTPRLLDVNNFTKYHAYGTVSKALQFPIWKEIRTNSESDQIVAYARHFKNRYLEVTHEAYTENGRYLLVHYNGERIGWMSSKPLARMHKVDPFKLLHVHFSKKMKEMEEKSPIVYSQRVENRLKLFAKLKKEQDISIWRDPSPVVDTVELPISDDYYETAFKINQKIYFSDHTYCRLMLEDGSFAGYIDQDMLEMIDEEEFFAMNHDDSLEYGLSLLPKVDLAMQKVPKFDKSYINFVNMGRLSPEKNQEQLISAFKKFNDEIPNSRLYILGKGPLSGELVKHIRELKLEGKAILLGHIATPFEFMKLNDYFVLPSFYEGQPMVLLESLTIGMKIMASNIPANINVVGQDEKYGLLTEGTDVEDIYKGLKRAYEFKGQFAEFDYQAYNQDAIDNFYREIY</sequence>
<dbReference type="InterPro" id="IPR051612">
    <property type="entry name" value="Teichoic_Acid_Biosynth"/>
</dbReference>
<comment type="similarity">
    <text evidence="2">Belongs to the CDP-glycerol glycerophosphotransferase family.</text>
</comment>
<dbReference type="InterPro" id="IPR043148">
    <property type="entry name" value="TagF_C"/>
</dbReference>
<keyword evidence="4" id="KW-0808">Transferase</keyword>
<dbReference type="PANTHER" id="PTHR37316">
    <property type="entry name" value="TEICHOIC ACID GLYCEROL-PHOSPHATE PRIMASE"/>
    <property type="match status" value="1"/>
</dbReference>
<evidence type="ECO:0000256" key="3">
    <source>
        <dbReference type="ARBA" id="ARBA00022475"/>
    </source>
</evidence>
<dbReference type="InterPro" id="IPR007554">
    <property type="entry name" value="Glycerophosphate_synth"/>
</dbReference>